<accession>A0ABR7R8V4</accession>
<organism evidence="1 2">
    <name type="scientific">Pseudoroseomonas ludipueritiae</name>
    <dbReference type="NCBI Taxonomy" id="198093"/>
    <lineage>
        <taxon>Bacteria</taxon>
        <taxon>Pseudomonadati</taxon>
        <taxon>Pseudomonadota</taxon>
        <taxon>Alphaproteobacteria</taxon>
        <taxon>Acetobacterales</taxon>
        <taxon>Acetobacteraceae</taxon>
        <taxon>Pseudoroseomonas</taxon>
    </lineage>
</organism>
<gene>
    <name evidence="1" type="ORF">IBL25_14910</name>
</gene>
<dbReference type="RefSeq" id="WP_187779338.1">
    <property type="nucleotide sequence ID" value="NZ_JACTUZ010000067.1"/>
</dbReference>
<dbReference type="InterPro" id="IPR021333">
    <property type="entry name" value="DUF2946"/>
</dbReference>
<dbReference type="EMBL" id="JACTUZ010000067">
    <property type="protein sequence ID" value="MBC9178234.1"/>
    <property type="molecule type" value="Genomic_DNA"/>
</dbReference>
<evidence type="ECO:0000313" key="1">
    <source>
        <dbReference type="EMBL" id="MBC9178234.1"/>
    </source>
</evidence>
<comment type="caution">
    <text evidence="1">The sequence shown here is derived from an EMBL/GenBank/DDBJ whole genome shotgun (WGS) entry which is preliminary data.</text>
</comment>
<sequence>MNRLRPFLLRLIVALLIVQGVAAPAHCLERLAQVLSVPLCGGGSASLPHGDDAPAPHHGQDGCVVCHVVPQGPVPQGPVLSVPEAVPVAQAALWPQAKVHVRERGTRPYAARAPPQA</sequence>
<protein>
    <submittedName>
        <fullName evidence="1">DUF2946 family protein</fullName>
    </submittedName>
</protein>
<reference evidence="1 2" key="1">
    <citation type="journal article" date="2009" name="Int. J. Syst. Evol. Microbiol.">
        <title>Transfer of Teichococcus ludipueritiae and Muricoccus roseus to the genus Roseomonas, as Roseomonas ludipueritiae comb. nov. and Roseomonas rosea comb. nov., respectively, and emended description of the genus Roseomonas.</title>
        <authorList>
            <person name="Sanchez-Porro C."/>
            <person name="Gallego V."/>
            <person name="Busse H.J."/>
            <person name="Kampfer P."/>
            <person name="Ventosa A."/>
        </authorList>
    </citation>
    <scope>NUCLEOTIDE SEQUENCE [LARGE SCALE GENOMIC DNA]</scope>
    <source>
        <strain evidence="1 2">DSM 14915</strain>
    </source>
</reference>
<name>A0ABR7R8V4_9PROT</name>
<proteinExistence type="predicted"/>
<evidence type="ECO:0000313" key="2">
    <source>
        <dbReference type="Proteomes" id="UP000603940"/>
    </source>
</evidence>
<dbReference type="Pfam" id="PF11162">
    <property type="entry name" value="DUF2946"/>
    <property type="match status" value="1"/>
</dbReference>
<keyword evidence="2" id="KW-1185">Reference proteome</keyword>
<dbReference type="Proteomes" id="UP000603940">
    <property type="component" value="Unassembled WGS sequence"/>
</dbReference>